<dbReference type="GO" id="GO:0016491">
    <property type="term" value="F:oxidoreductase activity"/>
    <property type="evidence" value="ECO:0007669"/>
    <property type="project" value="InterPro"/>
</dbReference>
<sequence>MKRKMIFSLALVMVFALFVGWNAPVMFAQTAVQEPAKVKDVGNKFCPVSGEPVSGTDFFMYEEKRYGVCCPMCEAMFKKDPAKYIKAMEEKEPNLKME</sequence>
<proteinExistence type="predicted"/>
<organism evidence="1 2">
    <name type="scientific">Candidatus Danuiimicrobium aquiferis</name>
    <dbReference type="NCBI Taxonomy" id="1801832"/>
    <lineage>
        <taxon>Bacteria</taxon>
        <taxon>Pseudomonadati</taxon>
        <taxon>Candidatus Omnitrophota</taxon>
        <taxon>Candidatus Danuiimicrobium</taxon>
    </lineage>
</organism>
<protein>
    <recommendedName>
        <fullName evidence="3">TRASH domain-containing protein</fullName>
    </recommendedName>
</protein>
<name>A0A1G1KQN0_9BACT</name>
<dbReference type="InterPro" id="IPR012348">
    <property type="entry name" value="RNR-like"/>
</dbReference>
<accession>A0A1G1KQN0</accession>
<evidence type="ECO:0008006" key="3">
    <source>
        <dbReference type="Google" id="ProtNLM"/>
    </source>
</evidence>
<gene>
    <name evidence="1" type="ORF">A3G33_04790</name>
</gene>
<evidence type="ECO:0000313" key="1">
    <source>
        <dbReference type="EMBL" id="OGW95250.1"/>
    </source>
</evidence>
<dbReference type="Proteomes" id="UP000178187">
    <property type="component" value="Unassembled WGS sequence"/>
</dbReference>
<reference evidence="1 2" key="1">
    <citation type="journal article" date="2016" name="Nat. Commun.">
        <title>Thousands of microbial genomes shed light on interconnected biogeochemical processes in an aquifer system.</title>
        <authorList>
            <person name="Anantharaman K."/>
            <person name="Brown C.T."/>
            <person name="Hug L.A."/>
            <person name="Sharon I."/>
            <person name="Castelle C.J."/>
            <person name="Probst A.J."/>
            <person name="Thomas B.C."/>
            <person name="Singh A."/>
            <person name="Wilkins M.J."/>
            <person name="Karaoz U."/>
            <person name="Brodie E.L."/>
            <person name="Williams K.H."/>
            <person name="Hubbard S.S."/>
            <person name="Banfield J.F."/>
        </authorList>
    </citation>
    <scope>NUCLEOTIDE SEQUENCE [LARGE SCALE GENOMIC DNA]</scope>
</reference>
<evidence type="ECO:0000313" key="2">
    <source>
        <dbReference type="Proteomes" id="UP000178187"/>
    </source>
</evidence>
<dbReference type="Gene3D" id="1.10.620.20">
    <property type="entry name" value="Ribonucleotide Reductase, subunit A"/>
    <property type="match status" value="1"/>
</dbReference>
<dbReference type="AlphaFoldDB" id="A0A1G1KQN0"/>
<dbReference type="EMBL" id="MHFR01000068">
    <property type="protein sequence ID" value="OGW95250.1"/>
    <property type="molecule type" value="Genomic_DNA"/>
</dbReference>
<comment type="caution">
    <text evidence="1">The sequence shown here is derived from an EMBL/GenBank/DDBJ whole genome shotgun (WGS) entry which is preliminary data.</text>
</comment>